<feature type="domain" description="GST N-terminal" evidence="8">
    <location>
        <begin position="4"/>
        <end position="84"/>
    </location>
</feature>
<dbReference type="PANTHER" id="PTHR11260:SF628">
    <property type="entry name" value="GLUTATHIONE S-TRANSFERASE U15"/>
    <property type="match status" value="1"/>
</dbReference>
<dbReference type="Pfam" id="PF00043">
    <property type="entry name" value="GST_C"/>
    <property type="match status" value="1"/>
</dbReference>
<dbReference type="SUPFAM" id="SSF47616">
    <property type="entry name" value="GST C-terminal domain-like"/>
    <property type="match status" value="1"/>
</dbReference>
<dbReference type="InterPro" id="IPR036282">
    <property type="entry name" value="Glutathione-S-Trfase_C_sf"/>
</dbReference>
<dbReference type="PROSITE" id="PS50405">
    <property type="entry name" value="GST_CTER"/>
    <property type="match status" value="1"/>
</dbReference>
<organism evidence="10">
    <name type="scientific">Capsella rubella</name>
    <dbReference type="NCBI Taxonomy" id="81985"/>
    <lineage>
        <taxon>Eukaryota</taxon>
        <taxon>Viridiplantae</taxon>
        <taxon>Streptophyta</taxon>
        <taxon>Embryophyta</taxon>
        <taxon>Tracheophyta</taxon>
        <taxon>Spermatophyta</taxon>
        <taxon>Magnoliopsida</taxon>
        <taxon>eudicotyledons</taxon>
        <taxon>Gunneridae</taxon>
        <taxon>Pentapetalae</taxon>
        <taxon>rosids</taxon>
        <taxon>malvids</taxon>
        <taxon>Brassicales</taxon>
        <taxon>Brassicaceae</taxon>
        <taxon>Camelineae</taxon>
        <taxon>Capsella</taxon>
    </lineage>
</organism>
<dbReference type="FunFam" id="3.40.30.10:FF:000044">
    <property type="entry name" value="Glutathione S-transferase GSTU6"/>
    <property type="match status" value="1"/>
</dbReference>
<dbReference type="CDD" id="cd03185">
    <property type="entry name" value="GST_C_Tau"/>
    <property type="match status" value="1"/>
</dbReference>
<comment type="subcellular location">
    <subcellularLocation>
        <location evidence="1">Cytoplasm</location>
        <location evidence="1">Cytosol</location>
    </subcellularLocation>
</comment>
<protein>
    <recommendedName>
        <fullName evidence="2">glutathione transferase</fullName>
        <ecNumber evidence="2">2.5.1.18</ecNumber>
    </recommendedName>
</protein>
<accession>A0A140EH61</accession>
<dbReference type="GO" id="GO:0009407">
    <property type="term" value="P:toxin catabolic process"/>
    <property type="evidence" value="ECO:0007669"/>
    <property type="project" value="UniProtKB-ARBA"/>
</dbReference>
<dbReference type="Gene3D" id="1.20.1050.10">
    <property type="match status" value="1"/>
</dbReference>
<evidence type="ECO:0000259" key="8">
    <source>
        <dbReference type="PROSITE" id="PS50404"/>
    </source>
</evidence>
<dbReference type="FunFam" id="1.20.1050.10:FF:000016">
    <property type="entry name" value="Glutathione S-transferase U9"/>
    <property type="match status" value="1"/>
</dbReference>
<dbReference type="CDD" id="cd03058">
    <property type="entry name" value="GST_N_Tau"/>
    <property type="match status" value="1"/>
</dbReference>
<dbReference type="InterPro" id="IPR045074">
    <property type="entry name" value="GST_C_Tau"/>
</dbReference>
<evidence type="ECO:0000256" key="1">
    <source>
        <dbReference type="ARBA" id="ARBA00004514"/>
    </source>
</evidence>
<dbReference type="InterPro" id="IPR036249">
    <property type="entry name" value="Thioredoxin-like_sf"/>
</dbReference>
<comment type="similarity">
    <text evidence="6">Belongs to the GST superfamily. Tau family.</text>
</comment>
<dbReference type="SFLD" id="SFLDG01152">
    <property type="entry name" value="Main.3:_Omega-_and_Tau-like"/>
    <property type="match status" value="1"/>
</dbReference>
<dbReference type="InterPro" id="IPR010987">
    <property type="entry name" value="Glutathione-S-Trfase_C-like"/>
</dbReference>
<proteinExistence type="evidence at transcript level"/>
<dbReference type="PANTHER" id="PTHR11260">
    <property type="entry name" value="GLUTATHIONE S-TRANSFERASE, GST, SUPERFAMILY, GST DOMAIN CONTAINING"/>
    <property type="match status" value="1"/>
</dbReference>
<reference evidence="10" key="1">
    <citation type="submission" date="2015-10" db="EMBL/GenBank/DDBJ databases">
        <title>Genome-wide analysis of the glutathione S-transferase gene family in Capsella rubella: identification, expression and biochemical functions.</title>
        <authorList>
            <person name="Lan T."/>
        </authorList>
    </citation>
    <scope>NUCLEOTIDE SEQUENCE</scope>
    <source>
        <tissue evidence="10">Mixed rossette leaf</tissue>
    </source>
</reference>
<keyword evidence="3" id="KW-0963">Cytoplasm</keyword>
<dbReference type="PROSITE" id="PS50404">
    <property type="entry name" value="GST_NTER"/>
    <property type="match status" value="1"/>
</dbReference>
<keyword evidence="5 10" id="KW-0808">Transferase</keyword>
<dbReference type="SUPFAM" id="SSF52833">
    <property type="entry name" value="Thioredoxin-like"/>
    <property type="match status" value="1"/>
</dbReference>
<dbReference type="Pfam" id="PF02798">
    <property type="entry name" value="GST_N"/>
    <property type="match status" value="1"/>
</dbReference>
<dbReference type="Gene3D" id="3.40.30.10">
    <property type="entry name" value="Glutaredoxin"/>
    <property type="match status" value="1"/>
</dbReference>
<evidence type="ECO:0000259" key="9">
    <source>
        <dbReference type="PROSITE" id="PS50405"/>
    </source>
</evidence>
<name>A0A140EH61_9BRAS</name>
<evidence type="ECO:0000256" key="5">
    <source>
        <dbReference type="ARBA" id="ARBA00022679"/>
    </source>
</evidence>
<feature type="domain" description="GST C-terminal" evidence="9">
    <location>
        <begin position="91"/>
        <end position="222"/>
    </location>
</feature>
<dbReference type="GO" id="GO:0006749">
    <property type="term" value="P:glutathione metabolic process"/>
    <property type="evidence" value="ECO:0007669"/>
    <property type="project" value="InterPro"/>
</dbReference>
<dbReference type="InterPro" id="IPR004045">
    <property type="entry name" value="Glutathione_S-Trfase_N"/>
</dbReference>
<gene>
    <name evidence="10" type="primary">GSTU9</name>
</gene>
<dbReference type="EC" id="2.5.1.18" evidence="2"/>
<dbReference type="AlphaFoldDB" id="A0A140EH61"/>
<dbReference type="SFLD" id="SFLDS00019">
    <property type="entry name" value="Glutathione_Transferase_(cytos"/>
    <property type="match status" value="1"/>
</dbReference>
<dbReference type="SFLD" id="SFLDG00358">
    <property type="entry name" value="Main_(cytGST)"/>
    <property type="match status" value="1"/>
</dbReference>
<dbReference type="GO" id="GO:0004364">
    <property type="term" value="F:glutathione transferase activity"/>
    <property type="evidence" value="ECO:0007669"/>
    <property type="project" value="UniProtKB-EC"/>
</dbReference>
<dbReference type="GO" id="GO:0005829">
    <property type="term" value="C:cytosol"/>
    <property type="evidence" value="ECO:0007669"/>
    <property type="project" value="UniProtKB-SubCell"/>
</dbReference>
<dbReference type="EMBL" id="KT935204">
    <property type="protein sequence ID" value="AML27032.1"/>
    <property type="molecule type" value="mRNA"/>
</dbReference>
<comment type="catalytic activity">
    <reaction evidence="7">
        <text>RX + glutathione = an S-substituted glutathione + a halide anion + H(+)</text>
        <dbReference type="Rhea" id="RHEA:16437"/>
        <dbReference type="ChEBI" id="CHEBI:15378"/>
        <dbReference type="ChEBI" id="CHEBI:16042"/>
        <dbReference type="ChEBI" id="CHEBI:17792"/>
        <dbReference type="ChEBI" id="CHEBI:57925"/>
        <dbReference type="ChEBI" id="CHEBI:90779"/>
        <dbReference type="EC" id="2.5.1.18"/>
    </reaction>
</comment>
<evidence type="ECO:0000256" key="2">
    <source>
        <dbReference type="ARBA" id="ARBA00012452"/>
    </source>
</evidence>
<dbReference type="InterPro" id="IPR004046">
    <property type="entry name" value="GST_C"/>
</dbReference>
<evidence type="ECO:0000256" key="7">
    <source>
        <dbReference type="ARBA" id="ARBA00047960"/>
    </source>
</evidence>
<dbReference type="InterPro" id="IPR045073">
    <property type="entry name" value="Omega/Tau-like"/>
</dbReference>
<evidence type="ECO:0000256" key="3">
    <source>
        <dbReference type="ARBA" id="ARBA00022490"/>
    </source>
</evidence>
<evidence type="ECO:0000256" key="4">
    <source>
        <dbReference type="ARBA" id="ARBA00022575"/>
    </source>
</evidence>
<evidence type="ECO:0000313" key="10">
    <source>
        <dbReference type="EMBL" id="AML27032.1"/>
    </source>
</evidence>
<dbReference type="InterPro" id="IPR040079">
    <property type="entry name" value="Glutathione_S-Trfase"/>
</dbReference>
<keyword evidence="4" id="KW-0216">Detoxification</keyword>
<sequence length="233" mass="26438">MGEKEEVKLGTWYSPVVLRAKIALRLKSVEYDYVEEELFGSKSELLLKSNPVYKKVPVLIHNNKPVCESLNIVEYIDETWNSTGPSILPSHPHDRALARFWSAFVDDKWFPALMAAMVAKSEEAKAKGMEDVEEGLLQLEDAFITLSNGKSFFSGEAIGFVDICLGSFLVFLKAREKLTKEKIIDESKIPSLYRWANRFLSDEKVKKVLPEIDKVAKLIREFEDRAQSVSSTS</sequence>
<evidence type="ECO:0000256" key="6">
    <source>
        <dbReference type="ARBA" id="ARBA00025743"/>
    </source>
</evidence>